<dbReference type="EMBL" id="UYJE01000817">
    <property type="protein sequence ID" value="VDH96804.1"/>
    <property type="molecule type" value="Genomic_DNA"/>
</dbReference>
<dbReference type="GO" id="GO:0042981">
    <property type="term" value="P:regulation of apoptotic process"/>
    <property type="evidence" value="ECO:0007669"/>
    <property type="project" value="InterPro"/>
</dbReference>
<comment type="caution">
    <text evidence="3">The sequence shown here is derived from an EMBL/GenBank/DDBJ whole genome shotgun (WGS) entry which is preliminary data.</text>
</comment>
<dbReference type="InterPro" id="IPR001875">
    <property type="entry name" value="DED_dom"/>
</dbReference>
<feature type="region of interest" description="Disordered" evidence="1">
    <location>
        <begin position="443"/>
        <end position="491"/>
    </location>
</feature>
<accession>A0A8B6BVY4</accession>
<feature type="compositionally biased region" description="Basic and acidic residues" evidence="1">
    <location>
        <begin position="443"/>
        <end position="459"/>
    </location>
</feature>
<dbReference type="Pfam" id="PF01335">
    <property type="entry name" value="DED"/>
    <property type="match status" value="1"/>
</dbReference>
<sequence length="706" mass="81686">MYNRVHMFGTHINATYNLFTEYLALDKRNNHSGPSSFAEFLEPSSDTSVVGDCYPSREMPIDEGASCRKESSNKVTEVCLDEEVINRVFLELTATCGLTWTTFLADLGYNSRKLLKLTVDQRDIYFNLYLQYWLETVTQLGFNPTVYLYRAVVQTQDKNLVDKFKRLFNNSDSLCSPSDQEFETIKRNLLQIDLSTQKGKSSCIKDRSEEVMYVLKEIWSNLTEHELLEIKAYLHNTKKEKFGKKVIEEIKTGIDLMQKLKEKCLVNEDNFDFLKSILHFLKRDDLIEKITALETPVFVFKRETLHDKRNVSPCSTDPDSPNSYHKPLEDLDSKFLHSTRIIENSISAKIKEIEQTDCRTKELTTASESCHQKKKKCEKERMQIEAKIKKLQSDANDLQSKEASLESEISSLDEEIKDVKKLHKKQTSELDLYKNTLEEETKTQKELKKKQTLEEEKKLQLHKQKQREYENRGQTLENENKKQSQQKKELENQRRICRDIEIQNCPPIERDCPFDDEDKPAKTVSRYESHISRDENTQKDEEAAQVVPQCASSEEARARPLSLDVNVDPMILVMAAEENKDELESFKADVLLAVPHSVTRSSIQEIVIESFIDEQFLSKTDNQIQKAVLLFILVSGGFAKRCWPDISKMKNLTAALYDQQPLVVPVIIKANVKPPMGLNSAHSLSFYRRDSYYKEALSKLLGQLKK</sequence>
<evidence type="ECO:0000256" key="1">
    <source>
        <dbReference type="SAM" id="MobiDB-lite"/>
    </source>
</evidence>
<dbReference type="AlphaFoldDB" id="A0A8B6BVY4"/>
<evidence type="ECO:0000313" key="3">
    <source>
        <dbReference type="EMBL" id="VDH96804.1"/>
    </source>
</evidence>
<dbReference type="PROSITE" id="PS50168">
    <property type="entry name" value="DED"/>
    <property type="match status" value="1"/>
</dbReference>
<feature type="compositionally biased region" description="Basic and acidic residues" evidence="1">
    <location>
        <begin position="478"/>
        <end position="491"/>
    </location>
</feature>
<dbReference type="SUPFAM" id="SSF47986">
    <property type="entry name" value="DEATH domain"/>
    <property type="match status" value="1"/>
</dbReference>
<feature type="domain" description="DED" evidence="2">
    <location>
        <begin position="210"/>
        <end position="292"/>
    </location>
</feature>
<gene>
    <name evidence="3" type="ORF">MGAL_10B037189</name>
</gene>
<protein>
    <recommendedName>
        <fullName evidence="2">DED domain-containing protein</fullName>
    </recommendedName>
</protein>
<keyword evidence="4" id="KW-1185">Reference proteome</keyword>
<dbReference type="Gene3D" id="1.10.533.10">
    <property type="entry name" value="Death Domain, Fas"/>
    <property type="match status" value="1"/>
</dbReference>
<organism evidence="3 4">
    <name type="scientific">Mytilus galloprovincialis</name>
    <name type="common">Mediterranean mussel</name>
    <dbReference type="NCBI Taxonomy" id="29158"/>
    <lineage>
        <taxon>Eukaryota</taxon>
        <taxon>Metazoa</taxon>
        <taxon>Spiralia</taxon>
        <taxon>Lophotrochozoa</taxon>
        <taxon>Mollusca</taxon>
        <taxon>Bivalvia</taxon>
        <taxon>Autobranchia</taxon>
        <taxon>Pteriomorphia</taxon>
        <taxon>Mytilida</taxon>
        <taxon>Mytiloidea</taxon>
        <taxon>Mytilidae</taxon>
        <taxon>Mytilinae</taxon>
        <taxon>Mytilus</taxon>
    </lineage>
</organism>
<name>A0A8B6BVY4_MYTGA</name>
<dbReference type="Proteomes" id="UP000596742">
    <property type="component" value="Unassembled WGS sequence"/>
</dbReference>
<dbReference type="InterPro" id="IPR011029">
    <property type="entry name" value="DEATH-like_dom_sf"/>
</dbReference>
<evidence type="ECO:0000313" key="4">
    <source>
        <dbReference type="Proteomes" id="UP000596742"/>
    </source>
</evidence>
<proteinExistence type="predicted"/>
<evidence type="ECO:0000259" key="2">
    <source>
        <dbReference type="PROSITE" id="PS50168"/>
    </source>
</evidence>
<reference evidence="3" key="1">
    <citation type="submission" date="2018-11" db="EMBL/GenBank/DDBJ databases">
        <authorList>
            <person name="Alioto T."/>
            <person name="Alioto T."/>
        </authorList>
    </citation>
    <scope>NUCLEOTIDE SEQUENCE</scope>
</reference>
<dbReference type="OrthoDB" id="100767at2759"/>